<comment type="caution">
    <text evidence="1">The sequence shown here is derived from an EMBL/GenBank/DDBJ whole genome shotgun (WGS) entry which is preliminary data.</text>
</comment>
<evidence type="ECO:0000313" key="2">
    <source>
        <dbReference type="Proteomes" id="UP000218620"/>
    </source>
</evidence>
<sequence length="67" mass="7513">MPEFQVVAQSLGLEQEDERLGGAVNGLLDVWDEGGRNRLAKSPSRGMVLPWPVVLDAWLPVRERELE</sequence>
<organism evidence="1 2">
    <name type="scientific">Brevibacterium aurantiacum</name>
    <dbReference type="NCBI Taxonomy" id="273384"/>
    <lineage>
        <taxon>Bacteria</taxon>
        <taxon>Bacillati</taxon>
        <taxon>Actinomycetota</taxon>
        <taxon>Actinomycetes</taxon>
        <taxon>Micrococcales</taxon>
        <taxon>Brevibacteriaceae</taxon>
        <taxon>Brevibacterium</taxon>
    </lineage>
</organism>
<dbReference type="Proteomes" id="UP000218620">
    <property type="component" value="Unassembled WGS sequence"/>
</dbReference>
<dbReference type="AlphaFoldDB" id="A0A2A3YZM1"/>
<name>A0A2A3YZM1_BREAU</name>
<protein>
    <submittedName>
        <fullName evidence="1">Uncharacterized protein</fullName>
    </submittedName>
</protein>
<accession>A0A2A3YZM1</accession>
<reference evidence="1 2" key="1">
    <citation type="journal article" date="2017" name="Elife">
        <title>Extensive horizontal gene transfer in cheese-associated bacteria.</title>
        <authorList>
            <person name="Bonham K.S."/>
            <person name="Wolfe B.E."/>
            <person name="Dutton R.J."/>
        </authorList>
    </citation>
    <scope>NUCLEOTIDE SEQUENCE [LARGE SCALE GENOMIC DNA]</scope>
    <source>
        <strain evidence="1 2">962_8</strain>
    </source>
</reference>
<evidence type="ECO:0000313" key="1">
    <source>
        <dbReference type="EMBL" id="PCC44741.1"/>
    </source>
</evidence>
<proteinExistence type="predicted"/>
<gene>
    <name evidence="1" type="ORF">CIK65_00840</name>
</gene>
<dbReference type="EMBL" id="NRGQ01000002">
    <property type="protein sequence ID" value="PCC44741.1"/>
    <property type="molecule type" value="Genomic_DNA"/>
</dbReference>